<dbReference type="Proteomes" id="UP001189429">
    <property type="component" value="Unassembled WGS sequence"/>
</dbReference>
<sequence length="496" mass="53900">MVLSRSGVRMKLCLVTLLAGSTSSFAERVSAATSPVARVTAILQSLQQKCEEELEAEKSAFQKFKCWAETIISTKTASNEKAQSRKDSLEQYVADIAAGKIEFTTERVDLEKEIASFAADLERAEAMREQESEDYLAAKAETEQAITALGDAVAVLESASEEGSFLTLGGRGRTGSPSSYVALAHAVAIGRRFLSKGDALFLDRVVSGDVPDWDWKKLNRKATFKMSYKQRSGQILETLKKLKVTFETNLDEMKEKEGASVETYNTLMASKQSQKESAEEALSKMELEGAARGQTKSEAEAEIADLAKQMEADEKFIEQARSDLQVKDGEWTDRQKVRQGEIQAISEALAVLSSDEARDTFRASLKSQGYSLLQVARAGAGAGAARAGRQLGALQALRRAAGASGDARLSRLVAEVAEGPEHFKEVIAAIDGIVTLLEEEEASDLRTKEACETSRAESTRNAVLKAREVDDSSDALTRLQSEIAEIDTQLGEKVVD</sequence>
<evidence type="ECO:0000256" key="1">
    <source>
        <dbReference type="SAM" id="Coils"/>
    </source>
</evidence>
<feature type="coiled-coil region" evidence="1">
    <location>
        <begin position="236"/>
        <end position="316"/>
    </location>
</feature>
<feature type="signal peptide" evidence="2">
    <location>
        <begin position="1"/>
        <end position="26"/>
    </location>
</feature>
<name>A0ABN9WW45_9DINO</name>
<organism evidence="3 4">
    <name type="scientific">Prorocentrum cordatum</name>
    <dbReference type="NCBI Taxonomy" id="2364126"/>
    <lineage>
        <taxon>Eukaryota</taxon>
        <taxon>Sar</taxon>
        <taxon>Alveolata</taxon>
        <taxon>Dinophyceae</taxon>
        <taxon>Prorocentrales</taxon>
        <taxon>Prorocentraceae</taxon>
        <taxon>Prorocentrum</taxon>
    </lineage>
</organism>
<keyword evidence="2" id="KW-0732">Signal</keyword>
<dbReference type="EMBL" id="CAUYUJ010019419">
    <property type="protein sequence ID" value="CAK0891045.1"/>
    <property type="molecule type" value="Genomic_DNA"/>
</dbReference>
<gene>
    <name evidence="3" type="ORF">PCOR1329_LOCUS71104</name>
</gene>
<keyword evidence="1" id="KW-0175">Coiled coil</keyword>
<evidence type="ECO:0000313" key="3">
    <source>
        <dbReference type="EMBL" id="CAK0891045.1"/>
    </source>
</evidence>
<proteinExistence type="predicted"/>
<accession>A0ABN9WW45</accession>
<reference evidence="3" key="1">
    <citation type="submission" date="2023-10" db="EMBL/GenBank/DDBJ databases">
        <authorList>
            <person name="Chen Y."/>
            <person name="Shah S."/>
            <person name="Dougan E. K."/>
            <person name="Thang M."/>
            <person name="Chan C."/>
        </authorList>
    </citation>
    <scope>NUCLEOTIDE SEQUENCE [LARGE SCALE GENOMIC DNA]</scope>
</reference>
<feature type="chain" id="PRO_5046963864" evidence="2">
    <location>
        <begin position="27"/>
        <end position="496"/>
    </location>
</feature>
<protein>
    <submittedName>
        <fullName evidence="3">Uncharacterized protein</fullName>
    </submittedName>
</protein>
<evidence type="ECO:0000313" key="4">
    <source>
        <dbReference type="Proteomes" id="UP001189429"/>
    </source>
</evidence>
<evidence type="ECO:0000256" key="2">
    <source>
        <dbReference type="SAM" id="SignalP"/>
    </source>
</evidence>
<feature type="coiled-coil region" evidence="1">
    <location>
        <begin position="107"/>
        <end position="141"/>
    </location>
</feature>
<comment type="caution">
    <text evidence="3">The sequence shown here is derived from an EMBL/GenBank/DDBJ whole genome shotgun (WGS) entry which is preliminary data.</text>
</comment>
<keyword evidence="4" id="KW-1185">Reference proteome</keyword>